<gene>
    <name evidence="6" type="ORF">AT03_21345</name>
</gene>
<comment type="similarity">
    <text evidence="1 5">Belongs to the DNA glycosylase MPG family.</text>
</comment>
<dbReference type="GO" id="GO:0006284">
    <property type="term" value="P:base-excision repair"/>
    <property type="evidence" value="ECO:0007669"/>
    <property type="project" value="InterPro"/>
</dbReference>
<dbReference type="PATRIC" id="fig|1453496.5.peg.4391"/>
<evidence type="ECO:0000313" key="7">
    <source>
        <dbReference type="Proteomes" id="UP000029986"/>
    </source>
</evidence>
<dbReference type="SUPFAM" id="SSF50486">
    <property type="entry name" value="FMT C-terminal domain-like"/>
    <property type="match status" value="1"/>
</dbReference>
<keyword evidence="4 5" id="KW-0234">DNA repair</keyword>
<accession>A0A097R7L9</accession>
<dbReference type="EC" id="3.2.2.-" evidence="5"/>
<dbReference type="InterPro" id="IPR003180">
    <property type="entry name" value="MPG"/>
</dbReference>
<keyword evidence="2 5" id="KW-0227">DNA damage</keyword>
<evidence type="ECO:0000256" key="5">
    <source>
        <dbReference type="HAMAP-Rule" id="MF_00527"/>
    </source>
</evidence>
<evidence type="ECO:0000256" key="4">
    <source>
        <dbReference type="ARBA" id="ARBA00023204"/>
    </source>
</evidence>
<dbReference type="Pfam" id="PF02245">
    <property type="entry name" value="Pur_DNA_glyco"/>
    <property type="match status" value="1"/>
</dbReference>
<dbReference type="eggNOG" id="COG2094">
    <property type="taxonomic scope" value="Bacteria"/>
</dbReference>
<dbReference type="Gene3D" id="3.10.300.10">
    <property type="entry name" value="Methylpurine-DNA glycosylase (MPG)"/>
    <property type="match status" value="1"/>
</dbReference>
<keyword evidence="3 5" id="KW-0378">Hydrolase</keyword>
<keyword evidence="6" id="KW-0326">Glycosidase</keyword>
<dbReference type="KEGG" id="hav:AT03_21345"/>
<dbReference type="Proteomes" id="UP000029986">
    <property type="component" value="Chromosome"/>
</dbReference>
<sequence>MEGNMKKLGLDFYSQAPLAVAQQLIGCYLVREQEEGQIIGRINEVEAYDSAIDKASHAYGGKRTIRNEPLFQAGGIAHVYFIYGMHNCLNVVTGQADDATAVLVRGIEIVQGIELAARNRYAKPLAELTKPQVKNLSNGPGKLCRALAVDRTFDYEPLLGDRLYICEQIDAHKKQVEKIIASKRIGIDYAEEAVDFLWRFTDE</sequence>
<reference evidence="6 7" key="1">
    <citation type="journal article" date="2014" name="Gut Pathog.">
        <title>Gene clusters of Hafnia alvei strain FB1 important in survival and pathogenesis: a draft genome perspective.</title>
        <authorList>
            <person name="Tan J.Y."/>
            <person name="Yin W.F."/>
            <person name="Chan K.G."/>
        </authorList>
    </citation>
    <scope>NUCLEOTIDE SEQUENCE [LARGE SCALE GENOMIC DNA]</scope>
    <source>
        <strain evidence="6 7">FB1</strain>
    </source>
</reference>
<dbReference type="NCBIfam" id="TIGR00567">
    <property type="entry name" value="3mg"/>
    <property type="match status" value="1"/>
</dbReference>
<proteinExistence type="inferred from homology"/>
<evidence type="ECO:0000256" key="1">
    <source>
        <dbReference type="ARBA" id="ARBA00009232"/>
    </source>
</evidence>
<dbReference type="PANTHER" id="PTHR10429:SF0">
    <property type="entry name" value="DNA-3-METHYLADENINE GLYCOSYLASE"/>
    <property type="match status" value="1"/>
</dbReference>
<dbReference type="HOGENOM" id="CLU_060471_0_2_6"/>
<dbReference type="PANTHER" id="PTHR10429">
    <property type="entry name" value="DNA-3-METHYLADENINE GLYCOSYLASE"/>
    <property type="match status" value="1"/>
</dbReference>
<dbReference type="CDD" id="cd00540">
    <property type="entry name" value="AAG"/>
    <property type="match status" value="1"/>
</dbReference>
<name>A0A097R7L9_HAFAL</name>
<dbReference type="HAMAP" id="MF_00527">
    <property type="entry name" value="3MGH"/>
    <property type="match status" value="1"/>
</dbReference>
<dbReference type="EMBL" id="CP009706">
    <property type="protein sequence ID" value="AIU74699.1"/>
    <property type="molecule type" value="Genomic_DNA"/>
</dbReference>
<dbReference type="AlphaFoldDB" id="A0A097R7L9"/>
<evidence type="ECO:0000256" key="3">
    <source>
        <dbReference type="ARBA" id="ARBA00022801"/>
    </source>
</evidence>
<dbReference type="GO" id="GO:0003677">
    <property type="term" value="F:DNA binding"/>
    <property type="evidence" value="ECO:0007669"/>
    <property type="project" value="InterPro"/>
</dbReference>
<dbReference type="FunFam" id="3.10.300.10:FF:000001">
    <property type="entry name" value="Putative 3-methyladenine DNA glycosylase"/>
    <property type="match status" value="1"/>
</dbReference>
<evidence type="ECO:0000256" key="2">
    <source>
        <dbReference type="ARBA" id="ARBA00022763"/>
    </source>
</evidence>
<evidence type="ECO:0000313" key="6">
    <source>
        <dbReference type="EMBL" id="AIU74699.1"/>
    </source>
</evidence>
<organism evidence="6 7">
    <name type="scientific">Hafnia alvei FB1</name>
    <dbReference type="NCBI Taxonomy" id="1453496"/>
    <lineage>
        <taxon>Bacteria</taxon>
        <taxon>Pseudomonadati</taxon>
        <taxon>Pseudomonadota</taxon>
        <taxon>Gammaproteobacteria</taxon>
        <taxon>Enterobacterales</taxon>
        <taxon>Hafniaceae</taxon>
        <taxon>Hafnia</taxon>
    </lineage>
</organism>
<dbReference type="GO" id="GO:0003905">
    <property type="term" value="F:alkylbase DNA N-glycosylase activity"/>
    <property type="evidence" value="ECO:0007669"/>
    <property type="project" value="InterPro"/>
</dbReference>
<protein>
    <recommendedName>
        <fullName evidence="5">Putative 3-methyladenine DNA glycosylase</fullName>
        <ecNumber evidence="5">3.2.2.-</ecNumber>
    </recommendedName>
</protein>
<dbReference type="InterPro" id="IPR036995">
    <property type="entry name" value="MPG_sf"/>
</dbReference>
<dbReference type="InterPro" id="IPR011034">
    <property type="entry name" value="Formyl_transferase-like_C_sf"/>
</dbReference>
<keyword evidence="7" id="KW-1185">Reference proteome</keyword>